<dbReference type="PROSITE" id="PS51986">
    <property type="entry name" value="GS_BETA_GRASP"/>
    <property type="match status" value="1"/>
</dbReference>
<dbReference type="GO" id="GO:0004356">
    <property type="term" value="F:glutamine synthetase activity"/>
    <property type="evidence" value="ECO:0007669"/>
    <property type="project" value="InterPro"/>
</dbReference>
<sequence>MNETVREILAFVEENDIKFIRLAFCDSFGMQKNISIMPDELERAFQHGISFDASAIRGFMGVERSDLFLQPDPGTLSILPWRPMQGRVARFFCNIRYPDGRPFEGDGRFILKNAVQRCADMGYTCRIGAECEFYLFQLNEDGEPVLVPHDKGGYFDISPLDKGENVRREICLTLEEMGLRPESSHHEQGPGQNEIDFHYGDACTAADDLITFKSVVKAISLRNGLFASFLPKPFADQSGSGLHINISLSRDGENLFQNLEEEGSVAASFIAGVLDRAAEITAFLNPLTNSYARFGAFEAPRFIAWSRMNRAQLVRIPATSSGEHSRMEVRSPDPACNPYLAYTLLLEAGMEGIAQGKQLGPAMDFDPYAPGARVEGLPKLPATLEEALALAGGSEFVRRVLPQTVVDKYLEFKSAQAHRVAQAEDRAAMERELYFLSI</sequence>
<comment type="similarity">
    <text evidence="1 5 6">Belongs to the glutamine synthetase family.</text>
</comment>
<dbReference type="SMART" id="SM01230">
    <property type="entry name" value="Gln-synt_C"/>
    <property type="match status" value="1"/>
</dbReference>
<evidence type="ECO:0000259" key="7">
    <source>
        <dbReference type="PROSITE" id="PS51986"/>
    </source>
</evidence>
<dbReference type="PANTHER" id="PTHR43785">
    <property type="entry name" value="GAMMA-GLUTAMYLPUTRESCINE SYNTHETASE"/>
    <property type="match status" value="1"/>
</dbReference>
<proteinExistence type="inferred from homology"/>
<evidence type="ECO:0000256" key="2">
    <source>
        <dbReference type="ARBA" id="ARBA00022598"/>
    </source>
</evidence>
<accession>A0A926HML4</accession>
<evidence type="ECO:0000256" key="6">
    <source>
        <dbReference type="RuleBase" id="RU000384"/>
    </source>
</evidence>
<comment type="caution">
    <text evidence="9">The sequence shown here is derived from an EMBL/GenBank/DDBJ whole genome shotgun (WGS) entry which is preliminary data.</text>
</comment>
<evidence type="ECO:0000256" key="1">
    <source>
        <dbReference type="ARBA" id="ARBA00009897"/>
    </source>
</evidence>
<dbReference type="SUPFAM" id="SSF55931">
    <property type="entry name" value="Glutamine synthetase/guanido kinase"/>
    <property type="match status" value="1"/>
</dbReference>
<name>A0A926HML4_9FIRM</name>
<dbReference type="PROSITE" id="PS51987">
    <property type="entry name" value="GS_CATALYTIC"/>
    <property type="match status" value="1"/>
</dbReference>
<dbReference type="GO" id="GO:0005524">
    <property type="term" value="F:ATP binding"/>
    <property type="evidence" value="ECO:0007669"/>
    <property type="project" value="UniProtKB-KW"/>
</dbReference>
<dbReference type="InterPro" id="IPR008146">
    <property type="entry name" value="Gln_synth_cat_dom"/>
</dbReference>
<evidence type="ECO:0000259" key="8">
    <source>
        <dbReference type="PROSITE" id="PS51987"/>
    </source>
</evidence>
<evidence type="ECO:0000256" key="3">
    <source>
        <dbReference type="ARBA" id="ARBA00022741"/>
    </source>
</evidence>
<evidence type="ECO:0000313" key="9">
    <source>
        <dbReference type="EMBL" id="MBC8528710.1"/>
    </source>
</evidence>
<dbReference type="AlphaFoldDB" id="A0A926HML4"/>
<dbReference type="Pfam" id="PF00120">
    <property type="entry name" value="Gln-synt_C"/>
    <property type="match status" value="1"/>
</dbReference>
<dbReference type="InterPro" id="IPR036651">
    <property type="entry name" value="Gln_synt_N_sf"/>
</dbReference>
<reference evidence="9" key="1">
    <citation type="submission" date="2020-08" db="EMBL/GenBank/DDBJ databases">
        <title>Genome public.</title>
        <authorList>
            <person name="Liu C."/>
            <person name="Sun Q."/>
        </authorList>
    </citation>
    <scope>NUCLEOTIDE SEQUENCE</scope>
    <source>
        <strain evidence="9">NSJ-44</strain>
    </source>
</reference>
<dbReference type="GO" id="GO:0006542">
    <property type="term" value="P:glutamine biosynthetic process"/>
    <property type="evidence" value="ECO:0007669"/>
    <property type="project" value="InterPro"/>
</dbReference>
<gene>
    <name evidence="9" type="ORF">H8699_04560</name>
</gene>
<dbReference type="Gene3D" id="3.30.590.10">
    <property type="entry name" value="Glutamine synthetase/guanido kinase, catalytic domain"/>
    <property type="match status" value="1"/>
</dbReference>
<keyword evidence="4" id="KW-0067">ATP-binding</keyword>
<dbReference type="InterPro" id="IPR008147">
    <property type="entry name" value="Gln_synt_N"/>
</dbReference>
<keyword evidence="2" id="KW-0436">Ligase</keyword>
<dbReference type="Pfam" id="PF03951">
    <property type="entry name" value="Gln-synt_N"/>
    <property type="match status" value="1"/>
</dbReference>
<evidence type="ECO:0000256" key="4">
    <source>
        <dbReference type="ARBA" id="ARBA00022840"/>
    </source>
</evidence>
<dbReference type="PANTHER" id="PTHR43785:SF12">
    <property type="entry name" value="TYPE-1 GLUTAMINE SYNTHETASE 2"/>
    <property type="match status" value="1"/>
</dbReference>
<dbReference type="Proteomes" id="UP000654279">
    <property type="component" value="Unassembled WGS sequence"/>
</dbReference>
<dbReference type="Gene3D" id="3.10.20.70">
    <property type="entry name" value="Glutamine synthetase, N-terminal domain"/>
    <property type="match status" value="1"/>
</dbReference>
<evidence type="ECO:0000256" key="5">
    <source>
        <dbReference type="PROSITE-ProRule" id="PRU01330"/>
    </source>
</evidence>
<dbReference type="InterPro" id="IPR014746">
    <property type="entry name" value="Gln_synth/guanido_kin_cat_dom"/>
</dbReference>
<feature type="domain" description="GS catalytic" evidence="8">
    <location>
        <begin position="107"/>
        <end position="438"/>
    </location>
</feature>
<organism evidence="9 10">
    <name type="scientific">Luoshenia tenuis</name>
    <dbReference type="NCBI Taxonomy" id="2763654"/>
    <lineage>
        <taxon>Bacteria</taxon>
        <taxon>Bacillati</taxon>
        <taxon>Bacillota</taxon>
        <taxon>Clostridia</taxon>
        <taxon>Christensenellales</taxon>
        <taxon>Christensenellaceae</taxon>
        <taxon>Luoshenia</taxon>
    </lineage>
</organism>
<protein>
    <submittedName>
        <fullName evidence="9">Glutamine synthetase</fullName>
    </submittedName>
</protein>
<evidence type="ECO:0000313" key="10">
    <source>
        <dbReference type="Proteomes" id="UP000654279"/>
    </source>
</evidence>
<keyword evidence="3" id="KW-0547">Nucleotide-binding</keyword>
<dbReference type="SUPFAM" id="SSF54368">
    <property type="entry name" value="Glutamine synthetase, N-terminal domain"/>
    <property type="match status" value="1"/>
</dbReference>
<feature type="domain" description="GS beta-grasp" evidence="7">
    <location>
        <begin position="15"/>
        <end position="100"/>
    </location>
</feature>
<dbReference type="RefSeq" id="WP_330605140.1">
    <property type="nucleotide sequence ID" value="NZ_JACRSO010000001.1"/>
</dbReference>
<keyword evidence="10" id="KW-1185">Reference proteome</keyword>
<dbReference type="EMBL" id="JACRSO010000001">
    <property type="protein sequence ID" value="MBC8528710.1"/>
    <property type="molecule type" value="Genomic_DNA"/>
</dbReference>